<evidence type="ECO:0000256" key="1">
    <source>
        <dbReference type="SAM" id="Phobius"/>
    </source>
</evidence>
<accession>A0ABY6HP74</accession>
<keyword evidence="1" id="KW-0812">Transmembrane</keyword>
<evidence type="ECO:0000313" key="2">
    <source>
        <dbReference type="EMBL" id="UYP45231.1"/>
    </source>
</evidence>
<reference evidence="2" key="1">
    <citation type="submission" date="2022-09" db="EMBL/GenBank/DDBJ databases">
        <title>Actin cytoskeleton and complex cell architecture in an #Asgard archaeon.</title>
        <authorList>
            <person name="Ponce Toledo R.I."/>
            <person name="Schleper C."/>
            <person name="Rodrigues Oliveira T."/>
            <person name="Wollweber F."/>
            <person name="Xu J."/>
            <person name="Rittmann S."/>
            <person name="Klingl A."/>
            <person name="Pilhofer M."/>
        </authorList>
    </citation>
    <scope>NUCLEOTIDE SEQUENCE</scope>
    <source>
        <strain evidence="2">B-35</strain>
    </source>
</reference>
<proteinExistence type="predicted"/>
<feature type="transmembrane region" description="Helical" evidence="1">
    <location>
        <begin position="53"/>
        <end position="71"/>
    </location>
</feature>
<sequence length="135" mass="13576">MAKILSLLGGLLALAGAIGSLFLGLLGWYNVGTTFTSSIGGSAGTIIPSPLDILGLIPGVLVVLGGILCFIPKKATCAIGGFLILAGVIFFLVTLYLDAGDFGFFWGSSGHVGYGLMGSFVGGLLAFIGAFVGNE</sequence>
<protein>
    <submittedName>
        <fullName evidence="2">Uncharacterized protein</fullName>
    </submittedName>
</protein>
<dbReference type="EMBL" id="CP104013">
    <property type="protein sequence ID" value="UYP45231.1"/>
    <property type="molecule type" value="Genomic_DNA"/>
</dbReference>
<organism evidence="2 3">
    <name type="scientific">Candidatus Lokiarchaeum ossiferum</name>
    <dbReference type="NCBI Taxonomy" id="2951803"/>
    <lineage>
        <taxon>Archaea</taxon>
        <taxon>Promethearchaeati</taxon>
        <taxon>Promethearchaeota</taxon>
        <taxon>Promethearchaeia</taxon>
        <taxon>Promethearchaeales</taxon>
        <taxon>Promethearchaeaceae</taxon>
        <taxon>Candidatus Lokiarchaeum</taxon>
    </lineage>
</organism>
<keyword evidence="1" id="KW-1133">Transmembrane helix</keyword>
<feature type="transmembrane region" description="Helical" evidence="1">
    <location>
        <begin position="112"/>
        <end position="132"/>
    </location>
</feature>
<gene>
    <name evidence="2" type="ORF">NEF87_001516</name>
</gene>
<feature type="transmembrane region" description="Helical" evidence="1">
    <location>
        <begin position="78"/>
        <end position="97"/>
    </location>
</feature>
<name>A0ABY6HP74_9ARCH</name>
<dbReference type="Proteomes" id="UP001208689">
    <property type="component" value="Chromosome"/>
</dbReference>
<keyword evidence="3" id="KW-1185">Reference proteome</keyword>
<evidence type="ECO:0000313" key="3">
    <source>
        <dbReference type="Proteomes" id="UP001208689"/>
    </source>
</evidence>
<keyword evidence="1" id="KW-0472">Membrane</keyword>